<dbReference type="PRINTS" id="PR00259">
    <property type="entry name" value="TMFOUR"/>
</dbReference>
<evidence type="ECO:0000256" key="8">
    <source>
        <dbReference type="RuleBase" id="RU361218"/>
    </source>
</evidence>
<evidence type="ECO:0000256" key="6">
    <source>
        <dbReference type="ARBA" id="ARBA00023180"/>
    </source>
</evidence>
<accession>A0AAV3ACC5</accession>
<dbReference type="SUPFAM" id="SSF48652">
    <property type="entry name" value="Tetraspanin"/>
    <property type="match status" value="1"/>
</dbReference>
<evidence type="ECO:0000256" key="5">
    <source>
        <dbReference type="ARBA" id="ARBA00023136"/>
    </source>
</evidence>
<comment type="similarity">
    <text evidence="2 8">Belongs to the tetraspanin (TM4SF) family.</text>
</comment>
<sequence>MKKQSPDKLICIKGGFFFVILLFWVSGIALICLGASVQMKLSDISVVITQTSSGAPLVLTIVGMVIFFLSGFGAVAVIKESSILIKSFTGLMLLVFAIEIIVGISAYSYRDTLQRNVLRSFMKMLDRYGTDKPLTRGVDGVQQQFQCCGARNFTDWLNISAGFPPGSVPPSCCKTVKLKCGENARAHSDRIYTQGCVMKMQMWISDHVNVIGAVGVGLGFSQIFGILFSCLLVKFLQENYVSL</sequence>
<dbReference type="GO" id="GO:0016477">
    <property type="term" value="P:cell migration"/>
    <property type="evidence" value="ECO:0007669"/>
    <property type="project" value="TreeGrafter"/>
</dbReference>
<evidence type="ECO:0000256" key="2">
    <source>
        <dbReference type="ARBA" id="ARBA00006840"/>
    </source>
</evidence>
<organism evidence="9 10">
    <name type="scientific">Pyxicephalus adspersus</name>
    <name type="common">African bullfrog</name>
    <dbReference type="NCBI Taxonomy" id="30357"/>
    <lineage>
        <taxon>Eukaryota</taxon>
        <taxon>Metazoa</taxon>
        <taxon>Chordata</taxon>
        <taxon>Craniata</taxon>
        <taxon>Vertebrata</taxon>
        <taxon>Euteleostomi</taxon>
        <taxon>Amphibia</taxon>
        <taxon>Batrachia</taxon>
        <taxon>Anura</taxon>
        <taxon>Neobatrachia</taxon>
        <taxon>Ranoidea</taxon>
        <taxon>Pyxicephalidae</taxon>
        <taxon>Pyxicephalinae</taxon>
        <taxon>Pyxicephalus</taxon>
    </lineage>
</organism>
<keyword evidence="4 8" id="KW-1133">Transmembrane helix</keyword>
<dbReference type="InterPro" id="IPR000301">
    <property type="entry name" value="Tetraspanin_animals"/>
</dbReference>
<dbReference type="Pfam" id="PF00335">
    <property type="entry name" value="Tetraspanin"/>
    <property type="match status" value="1"/>
</dbReference>
<keyword evidence="5 8" id="KW-0472">Membrane</keyword>
<evidence type="ECO:0000313" key="9">
    <source>
        <dbReference type="EMBL" id="DBA19553.1"/>
    </source>
</evidence>
<dbReference type="PANTHER" id="PTHR19282">
    <property type="entry name" value="TETRASPANIN"/>
    <property type="match status" value="1"/>
</dbReference>
<dbReference type="Proteomes" id="UP001181693">
    <property type="component" value="Unassembled WGS sequence"/>
</dbReference>
<feature type="transmembrane region" description="Helical" evidence="8">
    <location>
        <begin position="57"/>
        <end position="78"/>
    </location>
</feature>
<evidence type="ECO:0000256" key="7">
    <source>
        <dbReference type="PIRSR" id="PIRSR002419-1"/>
    </source>
</evidence>
<evidence type="ECO:0000256" key="1">
    <source>
        <dbReference type="ARBA" id="ARBA00004141"/>
    </source>
</evidence>
<dbReference type="InterPro" id="IPR018499">
    <property type="entry name" value="Tetraspanin/Peripherin"/>
</dbReference>
<keyword evidence="3 8" id="KW-0812">Transmembrane</keyword>
<keyword evidence="7" id="KW-1015">Disulfide bond</keyword>
<gene>
    <name evidence="9" type="ORF">GDO54_015370</name>
</gene>
<comment type="caution">
    <text evidence="9">The sequence shown here is derived from an EMBL/GenBank/DDBJ whole genome shotgun (WGS) entry which is preliminary data.</text>
</comment>
<reference evidence="9" key="1">
    <citation type="thesis" date="2020" institute="ProQuest LLC" country="789 East Eisenhower Parkway, Ann Arbor, MI, USA">
        <title>Comparative Genomics and Chromosome Evolution.</title>
        <authorList>
            <person name="Mudd A.B."/>
        </authorList>
    </citation>
    <scope>NUCLEOTIDE SEQUENCE</scope>
    <source>
        <strain evidence="9">1538</strain>
        <tissue evidence="9">Blood</tissue>
    </source>
</reference>
<feature type="disulfide bond" evidence="7">
    <location>
        <begin position="147"/>
        <end position="180"/>
    </location>
</feature>
<protein>
    <recommendedName>
        <fullName evidence="8">Tetraspanin</fullName>
    </recommendedName>
</protein>
<feature type="transmembrane region" description="Helical" evidence="8">
    <location>
        <begin position="12"/>
        <end position="37"/>
    </location>
</feature>
<feature type="transmembrane region" description="Helical" evidence="8">
    <location>
        <begin position="210"/>
        <end position="233"/>
    </location>
</feature>
<name>A0AAV3ACC5_PYXAD</name>
<dbReference type="EMBL" id="DYDO01000008">
    <property type="protein sequence ID" value="DBA19553.1"/>
    <property type="molecule type" value="Genomic_DNA"/>
</dbReference>
<dbReference type="Gene3D" id="1.10.1450.10">
    <property type="entry name" value="Tetraspanin"/>
    <property type="match status" value="1"/>
</dbReference>
<dbReference type="GO" id="GO:0005886">
    <property type="term" value="C:plasma membrane"/>
    <property type="evidence" value="ECO:0007669"/>
    <property type="project" value="TreeGrafter"/>
</dbReference>
<dbReference type="PANTHER" id="PTHR19282:SF548">
    <property type="entry name" value="TETRASPANIN"/>
    <property type="match status" value="1"/>
</dbReference>
<evidence type="ECO:0000256" key="4">
    <source>
        <dbReference type="ARBA" id="ARBA00022989"/>
    </source>
</evidence>
<proteinExistence type="inferred from homology"/>
<feature type="transmembrane region" description="Helical" evidence="8">
    <location>
        <begin position="90"/>
        <end position="109"/>
    </location>
</feature>
<dbReference type="InterPro" id="IPR008952">
    <property type="entry name" value="Tetraspanin_EC2_sf"/>
</dbReference>
<dbReference type="PIRSF" id="PIRSF002419">
    <property type="entry name" value="Tetraspanin"/>
    <property type="match status" value="1"/>
</dbReference>
<keyword evidence="10" id="KW-1185">Reference proteome</keyword>
<comment type="subcellular location">
    <subcellularLocation>
        <location evidence="1 8">Membrane</location>
        <topology evidence="1 8">Multi-pass membrane protein</topology>
    </subcellularLocation>
</comment>
<keyword evidence="6" id="KW-0325">Glycoprotein</keyword>
<evidence type="ECO:0000256" key="3">
    <source>
        <dbReference type="ARBA" id="ARBA00022692"/>
    </source>
</evidence>
<evidence type="ECO:0000313" key="10">
    <source>
        <dbReference type="Proteomes" id="UP001181693"/>
    </source>
</evidence>
<dbReference type="AlphaFoldDB" id="A0AAV3ACC5"/>